<comment type="caution">
    <text evidence="6">The sequence shown here is derived from an EMBL/GenBank/DDBJ whole genome shotgun (WGS) entry which is preliminary data.</text>
</comment>
<keyword evidence="4" id="KW-0732">Signal</keyword>
<dbReference type="EMBL" id="PNBA02000013">
    <property type="protein sequence ID" value="KAG6402826.1"/>
    <property type="molecule type" value="Genomic_DNA"/>
</dbReference>
<comment type="subcellular location">
    <subcellularLocation>
        <location evidence="1">Nucleus</location>
    </subcellularLocation>
</comment>
<dbReference type="GO" id="GO:0000976">
    <property type="term" value="F:transcription cis-regulatory region binding"/>
    <property type="evidence" value="ECO:0007669"/>
    <property type="project" value="TreeGrafter"/>
</dbReference>
<keyword evidence="2" id="KW-0539">Nucleus</keyword>
<dbReference type="PROSITE" id="PS50188">
    <property type="entry name" value="B302_SPRY"/>
    <property type="match status" value="1"/>
</dbReference>
<evidence type="ECO:0000256" key="2">
    <source>
        <dbReference type="ARBA" id="ARBA00023242"/>
    </source>
</evidence>
<protein>
    <recommendedName>
        <fullName evidence="5">B30.2/SPRY domain-containing protein</fullName>
    </recommendedName>
</protein>
<gene>
    <name evidence="6" type="ORF">SASPL_135039</name>
</gene>
<feature type="chain" id="PRO_5036462089" description="B30.2/SPRY domain-containing protein" evidence="4">
    <location>
        <begin position="34"/>
        <end position="508"/>
    </location>
</feature>
<dbReference type="Proteomes" id="UP000298416">
    <property type="component" value="Unassembled WGS sequence"/>
</dbReference>
<reference evidence="6" key="2">
    <citation type="submission" date="2020-08" db="EMBL/GenBank/DDBJ databases">
        <title>Plant Genome Project.</title>
        <authorList>
            <person name="Zhang R.-G."/>
        </authorList>
    </citation>
    <scope>NUCLEOTIDE SEQUENCE</scope>
    <source>
        <strain evidence="6">Huo1</strain>
        <tissue evidence="6">Leaf</tissue>
    </source>
</reference>
<dbReference type="InterPro" id="IPR003877">
    <property type="entry name" value="SPRY_dom"/>
</dbReference>
<dbReference type="InterPro" id="IPR013320">
    <property type="entry name" value="ConA-like_dom_sf"/>
</dbReference>
<dbReference type="GO" id="GO:0048188">
    <property type="term" value="C:Set1C/COMPASS complex"/>
    <property type="evidence" value="ECO:0007669"/>
    <property type="project" value="InterPro"/>
</dbReference>
<dbReference type="SMART" id="SM00449">
    <property type="entry name" value="SPRY"/>
    <property type="match status" value="1"/>
</dbReference>
<organism evidence="6">
    <name type="scientific">Salvia splendens</name>
    <name type="common">Scarlet sage</name>
    <dbReference type="NCBI Taxonomy" id="180675"/>
    <lineage>
        <taxon>Eukaryota</taxon>
        <taxon>Viridiplantae</taxon>
        <taxon>Streptophyta</taxon>
        <taxon>Embryophyta</taxon>
        <taxon>Tracheophyta</taxon>
        <taxon>Spermatophyta</taxon>
        <taxon>Magnoliopsida</taxon>
        <taxon>eudicotyledons</taxon>
        <taxon>Gunneridae</taxon>
        <taxon>Pentapetalae</taxon>
        <taxon>asterids</taxon>
        <taxon>lamiids</taxon>
        <taxon>Lamiales</taxon>
        <taxon>Lamiaceae</taxon>
        <taxon>Nepetoideae</taxon>
        <taxon>Mentheae</taxon>
        <taxon>Salviinae</taxon>
        <taxon>Salvia</taxon>
        <taxon>Salvia subgen. Calosphace</taxon>
        <taxon>core Calosphace</taxon>
    </lineage>
</organism>
<dbReference type="InterPro" id="IPR037353">
    <property type="entry name" value="ASH2"/>
</dbReference>
<feature type="domain" description="B30.2/SPRY" evidence="5">
    <location>
        <begin position="229"/>
        <end position="448"/>
    </location>
</feature>
<dbReference type="InterPro" id="IPR001870">
    <property type="entry name" value="B30.2/SPRY"/>
</dbReference>
<feature type="compositionally biased region" description="Polar residues" evidence="3">
    <location>
        <begin position="207"/>
        <end position="218"/>
    </location>
</feature>
<dbReference type="SUPFAM" id="SSF49899">
    <property type="entry name" value="Concanavalin A-like lectins/glucanases"/>
    <property type="match status" value="1"/>
</dbReference>
<evidence type="ECO:0000256" key="1">
    <source>
        <dbReference type="ARBA" id="ARBA00004123"/>
    </source>
</evidence>
<feature type="region of interest" description="Disordered" evidence="3">
    <location>
        <begin position="40"/>
        <end position="221"/>
    </location>
</feature>
<name>A0A8X8WZE0_SALSN</name>
<keyword evidence="7" id="KW-1185">Reference proteome</keyword>
<dbReference type="FunFam" id="2.60.120.920:FF:000043">
    <property type="entry name" value="Protein TRAUCO"/>
    <property type="match status" value="1"/>
</dbReference>
<evidence type="ECO:0000259" key="5">
    <source>
        <dbReference type="PROSITE" id="PS50188"/>
    </source>
</evidence>
<sequence>MPTLRDPLRLHCSALLCSALILSLVFTPIPMDALQATYTEDDDEATNASPSPPSPAAALDVGPTTTPTKLPENGIKEEPDAAAVDPSEDVSSEEASVYGTPPQALDPDLPDSRNSPNLPSELELQGNELDEEDHEPSPKKQKHLSDLPEPPAAAIEITQPPSTADAAAPPPQDGKPLAPKSSGKKSKKKSKDVWTTTTRKGKKKAKQASNGNHNSKNPVNGAALAEDRVFISPIPRFPDKNDDVPELDICLSKVYKAEKVELSEDRMSASSTKGYRMVRATRGVTEGAWYFEIRVVHLGETGHTRLGWSTEKGDLQAPVGYDANSFGYRDIDGSKVHKALRDKYADEGYKEGDVIGFYINLPDGMSYAPDPPRLVWHKGQRYICAPNAKEDALKVVPGSEISYFKNGICQGVAFTDLYGGRYYPAASMYTLPNQPPCAVKFNFGPDFERFPEDFGDRPCPRPMVEVPYQSFDDRVENGSPRNITRMSPMFKVIKEENSNIDEAAEMSG</sequence>
<dbReference type="AlphaFoldDB" id="A0A8X8WZE0"/>
<proteinExistence type="predicted"/>
<dbReference type="InterPro" id="IPR043136">
    <property type="entry name" value="B30.2/SPRY_sf"/>
</dbReference>
<dbReference type="Gene3D" id="2.60.120.920">
    <property type="match status" value="1"/>
</dbReference>
<feature type="compositionally biased region" description="Basic and acidic residues" evidence="3">
    <location>
        <begin position="135"/>
        <end position="146"/>
    </location>
</feature>
<evidence type="ECO:0000313" key="6">
    <source>
        <dbReference type="EMBL" id="KAG6402826.1"/>
    </source>
</evidence>
<feature type="compositionally biased region" description="Low complexity" evidence="3">
    <location>
        <begin position="158"/>
        <end position="167"/>
    </location>
</feature>
<feature type="signal peptide" evidence="4">
    <location>
        <begin position="1"/>
        <end position="33"/>
    </location>
</feature>
<evidence type="ECO:0000256" key="3">
    <source>
        <dbReference type="SAM" id="MobiDB-lite"/>
    </source>
</evidence>
<reference evidence="6" key="1">
    <citation type="submission" date="2018-01" db="EMBL/GenBank/DDBJ databases">
        <authorList>
            <person name="Mao J.F."/>
        </authorList>
    </citation>
    <scope>NUCLEOTIDE SEQUENCE</scope>
    <source>
        <strain evidence="6">Huo1</strain>
        <tissue evidence="6">Leaf</tissue>
    </source>
</reference>
<dbReference type="CDD" id="cd12872">
    <property type="entry name" value="SPRY_Ash2"/>
    <property type="match status" value="1"/>
</dbReference>
<dbReference type="PANTHER" id="PTHR10598:SF0">
    <property type="entry name" value="SET1_ASH2 HISTONE METHYLTRANSFERASE COMPLEX SUBUNIT ASH2"/>
    <property type="match status" value="1"/>
</dbReference>
<dbReference type="Pfam" id="PF00622">
    <property type="entry name" value="SPRY"/>
    <property type="match status" value="1"/>
</dbReference>
<accession>A0A8X8WZE0</accession>
<dbReference type="PANTHER" id="PTHR10598">
    <property type="entry name" value="SET1/ASH2 HISTONE METHYLTRANSFERASE COMPLEX SUBUNIT ASH2"/>
    <property type="match status" value="1"/>
</dbReference>
<evidence type="ECO:0000313" key="7">
    <source>
        <dbReference type="Proteomes" id="UP000298416"/>
    </source>
</evidence>
<evidence type="ECO:0000256" key="4">
    <source>
        <dbReference type="SAM" id="SignalP"/>
    </source>
</evidence>